<evidence type="ECO:0000256" key="1">
    <source>
        <dbReference type="SAM" id="MobiDB-lite"/>
    </source>
</evidence>
<keyword evidence="3" id="KW-1185">Reference proteome</keyword>
<feature type="region of interest" description="Disordered" evidence="1">
    <location>
        <begin position="179"/>
        <end position="213"/>
    </location>
</feature>
<gene>
    <name evidence="2" type="ORF">TBRA_LOCUS145</name>
</gene>
<proteinExistence type="predicted"/>
<protein>
    <submittedName>
        <fullName evidence="2">Uncharacterized protein</fullName>
    </submittedName>
</protein>
<evidence type="ECO:0000313" key="2">
    <source>
        <dbReference type="EMBL" id="CAB0027915.1"/>
    </source>
</evidence>
<organism evidence="2 3">
    <name type="scientific">Trichogramma brassicae</name>
    <dbReference type="NCBI Taxonomy" id="86971"/>
    <lineage>
        <taxon>Eukaryota</taxon>
        <taxon>Metazoa</taxon>
        <taxon>Ecdysozoa</taxon>
        <taxon>Arthropoda</taxon>
        <taxon>Hexapoda</taxon>
        <taxon>Insecta</taxon>
        <taxon>Pterygota</taxon>
        <taxon>Neoptera</taxon>
        <taxon>Endopterygota</taxon>
        <taxon>Hymenoptera</taxon>
        <taxon>Apocrita</taxon>
        <taxon>Proctotrupomorpha</taxon>
        <taxon>Chalcidoidea</taxon>
        <taxon>Trichogrammatidae</taxon>
        <taxon>Trichogramma</taxon>
    </lineage>
</organism>
<name>A0A6H5HRV8_9HYME</name>
<dbReference type="Proteomes" id="UP000479190">
    <property type="component" value="Unassembled WGS sequence"/>
</dbReference>
<sequence>MAREPKPELIQRVEHSCGKLLVERTPDYFEKLANSVPRRLIQRILIKVVRPKYTIKKYKYRNDKWPLRSESARRSVNCRHIARCSPRLNAKALLTEHAQREISLKRARMLKTYIRAIVALWVIKLQATRHNNNISFYGIFVLHAYNRTLRKFSSRPIPAIHRTKYTLVCYRPTSLRDTTVRKQMSDQPANSASEVPRGSENVNPQEKHPCVQQHSHKWERHQCSYKWECHRRRPSDPRSRRLCGRRSIGQDSVLSADLGELSINFGGERYIWPSHCTKEVYRAAAVL</sequence>
<dbReference type="AlphaFoldDB" id="A0A6H5HRV8"/>
<accession>A0A6H5HRV8</accession>
<evidence type="ECO:0000313" key="3">
    <source>
        <dbReference type="Proteomes" id="UP000479190"/>
    </source>
</evidence>
<reference evidence="2 3" key="1">
    <citation type="submission" date="2020-02" db="EMBL/GenBank/DDBJ databases">
        <authorList>
            <person name="Ferguson B K."/>
        </authorList>
    </citation>
    <scope>NUCLEOTIDE SEQUENCE [LARGE SCALE GENOMIC DNA]</scope>
</reference>
<dbReference type="EMBL" id="CADCXV010000024">
    <property type="protein sequence ID" value="CAB0027915.1"/>
    <property type="molecule type" value="Genomic_DNA"/>
</dbReference>